<keyword evidence="7 9" id="KW-0904">Protein phosphatase</keyword>
<sequence>MKQIAPAPDLLSSIRRDMCSPEKCREHRHRRIEMRRLKYHRQPYNAGPAAVEQPLPIPVVWNPMPEFGCFSIPGYFGTMVDTWFVKDNFCQPDLFGASPLHFFAVYDGHGGSLVSNLCKEKMHIIMGEELARVYVSNNAARGDGSNPSSSSAQENQRQSKSGWEDLLRAGVEESFQRMDQVAIGICDKCGKAGYACGCQPLHLGFVGSTAVVALLTPDHTVVANCGSSRAVLCSAGRAIPLSVDHKLGRPDEMERISAAGGKILCNNGVRVYGIHNLSRSLGDSFLKKLITSQPETTITKRVAEDEFLILASDGIWNVMSDDFACQVVISCLHREDSPVTALEDHYHWADPVNSFNLDEIVLQSKTKVAAAVLCRMAIARGSRDNISAIVVDLRRNPT</sequence>
<comment type="caution">
    <text evidence="12">The sequence shown here is derived from an EMBL/GenBank/DDBJ whole genome shotgun (WGS) entry which is preliminary data.</text>
</comment>
<evidence type="ECO:0000256" key="4">
    <source>
        <dbReference type="ARBA" id="ARBA00022723"/>
    </source>
</evidence>
<dbReference type="PROSITE" id="PS51746">
    <property type="entry name" value="PPM_2"/>
    <property type="match status" value="1"/>
</dbReference>
<dbReference type="Proteomes" id="UP000827721">
    <property type="component" value="Unassembled WGS sequence"/>
</dbReference>
<organism evidence="12 13">
    <name type="scientific">Xanthoceras sorbifolium</name>
    <dbReference type="NCBI Taxonomy" id="99658"/>
    <lineage>
        <taxon>Eukaryota</taxon>
        <taxon>Viridiplantae</taxon>
        <taxon>Streptophyta</taxon>
        <taxon>Embryophyta</taxon>
        <taxon>Tracheophyta</taxon>
        <taxon>Spermatophyta</taxon>
        <taxon>Magnoliopsida</taxon>
        <taxon>eudicotyledons</taxon>
        <taxon>Gunneridae</taxon>
        <taxon>Pentapetalae</taxon>
        <taxon>rosids</taxon>
        <taxon>malvids</taxon>
        <taxon>Sapindales</taxon>
        <taxon>Sapindaceae</taxon>
        <taxon>Xanthoceroideae</taxon>
        <taxon>Xanthoceras</taxon>
    </lineage>
</organism>
<dbReference type="EMBL" id="JAFEMO010000011">
    <property type="protein sequence ID" value="KAH7557524.1"/>
    <property type="molecule type" value="Genomic_DNA"/>
</dbReference>
<dbReference type="InterPro" id="IPR015655">
    <property type="entry name" value="PP2C"/>
</dbReference>
<dbReference type="PANTHER" id="PTHR47992">
    <property type="entry name" value="PROTEIN PHOSPHATASE"/>
    <property type="match status" value="1"/>
</dbReference>
<comment type="cofactor">
    <cofactor evidence="1">
        <name>Mn(2+)</name>
        <dbReference type="ChEBI" id="CHEBI:29035"/>
    </cofactor>
</comment>
<evidence type="ECO:0000313" key="13">
    <source>
        <dbReference type="Proteomes" id="UP000827721"/>
    </source>
</evidence>
<evidence type="ECO:0000256" key="7">
    <source>
        <dbReference type="ARBA" id="ARBA00022912"/>
    </source>
</evidence>
<evidence type="ECO:0000256" key="8">
    <source>
        <dbReference type="ARBA" id="ARBA00023211"/>
    </source>
</evidence>
<dbReference type="CDD" id="cd00143">
    <property type="entry name" value="PP2Cc"/>
    <property type="match status" value="1"/>
</dbReference>
<evidence type="ECO:0000256" key="2">
    <source>
        <dbReference type="ARBA" id="ARBA00001946"/>
    </source>
</evidence>
<feature type="region of interest" description="Disordered" evidence="10">
    <location>
        <begin position="141"/>
        <end position="160"/>
    </location>
</feature>
<evidence type="ECO:0000256" key="9">
    <source>
        <dbReference type="RuleBase" id="RU003465"/>
    </source>
</evidence>
<name>A0ABQ8HFY2_9ROSI</name>
<accession>A0ABQ8HFY2</accession>
<dbReference type="SMART" id="SM00332">
    <property type="entry name" value="PP2Cc"/>
    <property type="match status" value="1"/>
</dbReference>
<keyword evidence="6" id="KW-0460">Magnesium</keyword>
<dbReference type="InterPro" id="IPR000222">
    <property type="entry name" value="PP2C_BS"/>
</dbReference>
<feature type="domain" description="PPM-type phosphatase" evidence="11">
    <location>
        <begin position="66"/>
        <end position="393"/>
    </location>
</feature>
<dbReference type="PROSITE" id="PS01032">
    <property type="entry name" value="PPM_1"/>
    <property type="match status" value="1"/>
</dbReference>
<dbReference type="InterPro" id="IPR036457">
    <property type="entry name" value="PPM-type-like_dom_sf"/>
</dbReference>
<keyword evidence="4" id="KW-0479">Metal-binding</keyword>
<evidence type="ECO:0000259" key="11">
    <source>
        <dbReference type="PROSITE" id="PS51746"/>
    </source>
</evidence>
<comment type="similarity">
    <text evidence="9">Belongs to the PP2C family.</text>
</comment>
<keyword evidence="13" id="KW-1185">Reference proteome</keyword>
<comment type="cofactor">
    <cofactor evidence="2">
        <name>Mg(2+)</name>
        <dbReference type="ChEBI" id="CHEBI:18420"/>
    </cofactor>
</comment>
<keyword evidence="5 9" id="KW-0378">Hydrolase</keyword>
<dbReference type="SUPFAM" id="SSF81606">
    <property type="entry name" value="PP2C-like"/>
    <property type="match status" value="1"/>
</dbReference>
<dbReference type="InterPro" id="IPR001932">
    <property type="entry name" value="PPM-type_phosphatase-like_dom"/>
</dbReference>
<evidence type="ECO:0000256" key="5">
    <source>
        <dbReference type="ARBA" id="ARBA00022801"/>
    </source>
</evidence>
<gene>
    <name evidence="12" type="ORF">JRO89_XS11G0172200</name>
</gene>
<dbReference type="EC" id="3.1.3.16" evidence="3"/>
<proteinExistence type="inferred from homology"/>
<evidence type="ECO:0000256" key="3">
    <source>
        <dbReference type="ARBA" id="ARBA00013081"/>
    </source>
</evidence>
<dbReference type="Gene3D" id="3.60.40.10">
    <property type="entry name" value="PPM-type phosphatase domain"/>
    <property type="match status" value="1"/>
</dbReference>
<keyword evidence="8" id="KW-0464">Manganese</keyword>
<dbReference type="Pfam" id="PF00481">
    <property type="entry name" value="PP2C"/>
    <property type="match status" value="1"/>
</dbReference>
<evidence type="ECO:0000256" key="1">
    <source>
        <dbReference type="ARBA" id="ARBA00001936"/>
    </source>
</evidence>
<protein>
    <recommendedName>
        <fullName evidence="3">protein-serine/threonine phosphatase</fullName>
        <ecNumber evidence="3">3.1.3.16</ecNumber>
    </recommendedName>
</protein>
<evidence type="ECO:0000313" key="12">
    <source>
        <dbReference type="EMBL" id="KAH7557524.1"/>
    </source>
</evidence>
<evidence type="ECO:0000256" key="10">
    <source>
        <dbReference type="SAM" id="MobiDB-lite"/>
    </source>
</evidence>
<evidence type="ECO:0000256" key="6">
    <source>
        <dbReference type="ARBA" id="ARBA00022842"/>
    </source>
</evidence>
<reference evidence="12 13" key="1">
    <citation type="submission" date="2021-02" db="EMBL/GenBank/DDBJ databases">
        <title>Plant Genome Project.</title>
        <authorList>
            <person name="Zhang R.-G."/>
        </authorList>
    </citation>
    <scope>NUCLEOTIDE SEQUENCE [LARGE SCALE GENOMIC DNA]</scope>
    <source>
        <tissue evidence="12">Leaves</tissue>
    </source>
</reference>